<evidence type="ECO:0000256" key="6">
    <source>
        <dbReference type="ARBA" id="ARBA00023004"/>
    </source>
</evidence>
<dbReference type="InterPro" id="IPR001128">
    <property type="entry name" value="Cyt_P450"/>
</dbReference>
<keyword evidence="5 8" id="KW-0560">Oxidoreductase</keyword>
<dbReference type="AlphaFoldDB" id="A0A2Z7APJ7"/>
<keyword evidence="2" id="KW-0812">Transmembrane</keyword>
<comment type="cofactor">
    <cofactor evidence="7">
        <name>heme</name>
        <dbReference type="ChEBI" id="CHEBI:30413"/>
    </cofactor>
</comment>
<organism evidence="9 10">
    <name type="scientific">Dorcoceras hygrometricum</name>
    <dbReference type="NCBI Taxonomy" id="472368"/>
    <lineage>
        <taxon>Eukaryota</taxon>
        <taxon>Viridiplantae</taxon>
        <taxon>Streptophyta</taxon>
        <taxon>Embryophyta</taxon>
        <taxon>Tracheophyta</taxon>
        <taxon>Spermatophyta</taxon>
        <taxon>Magnoliopsida</taxon>
        <taxon>eudicotyledons</taxon>
        <taxon>Gunneridae</taxon>
        <taxon>Pentapetalae</taxon>
        <taxon>asterids</taxon>
        <taxon>lamiids</taxon>
        <taxon>Lamiales</taxon>
        <taxon>Gesneriaceae</taxon>
        <taxon>Didymocarpoideae</taxon>
        <taxon>Trichosporeae</taxon>
        <taxon>Loxocarpinae</taxon>
        <taxon>Dorcoceras</taxon>
    </lineage>
</organism>
<dbReference type="GO" id="GO:0004497">
    <property type="term" value="F:monooxygenase activity"/>
    <property type="evidence" value="ECO:0007669"/>
    <property type="project" value="UniProtKB-KW"/>
</dbReference>
<keyword evidence="8" id="KW-0503">Monooxygenase</keyword>
<protein>
    <submittedName>
        <fullName evidence="9">Ent-kaurenoic acid oxidase 2-like</fullName>
    </submittedName>
</protein>
<dbReference type="GO" id="GO:0020037">
    <property type="term" value="F:heme binding"/>
    <property type="evidence" value="ECO:0007669"/>
    <property type="project" value="InterPro"/>
</dbReference>
<keyword evidence="10" id="KW-1185">Reference proteome</keyword>
<reference evidence="9 10" key="1">
    <citation type="journal article" date="2015" name="Proc. Natl. Acad. Sci. U.S.A.">
        <title>The resurrection genome of Boea hygrometrica: A blueprint for survival of dehydration.</title>
        <authorList>
            <person name="Xiao L."/>
            <person name="Yang G."/>
            <person name="Zhang L."/>
            <person name="Yang X."/>
            <person name="Zhao S."/>
            <person name="Ji Z."/>
            <person name="Zhou Q."/>
            <person name="Hu M."/>
            <person name="Wang Y."/>
            <person name="Chen M."/>
            <person name="Xu Y."/>
            <person name="Jin H."/>
            <person name="Xiao X."/>
            <person name="Hu G."/>
            <person name="Bao F."/>
            <person name="Hu Y."/>
            <person name="Wan P."/>
            <person name="Li L."/>
            <person name="Deng X."/>
            <person name="Kuang T."/>
            <person name="Xiang C."/>
            <person name="Zhu J.K."/>
            <person name="Oliver M.J."/>
            <person name="He Y."/>
        </authorList>
    </citation>
    <scope>NUCLEOTIDE SEQUENCE [LARGE SCALE GENOMIC DNA]</scope>
    <source>
        <strain evidence="10">cv. XS01</strain>
    </source>
</reference>
<dbReference type="PRINTS" id="PR00463">
    <property type="entry name" value="EP450I"/>
</dbReference>
<evidence type="ECO:0000256" key="8">
    <source>
        <dbReference type="RuleBase" id="RU000461"/>
    </source>
</evidence>
<dbReference type="SUPFAM" id="SSF48264">
    <property type="entry name" value="Cytochrome P450"/>
    <property type="match status" value="2"/>
</dbReference>
<comment type="subcellular location">
    <subcellularLocation>
        <location evidence="1">Membrane</location>
        <topology evidence="1">Single-pass membrane protein</topology>
    </subcellularLocation>
</comment>
<dbReference type="GO" id="GO:0016132">
    <property type="term" value="P:brassinosteroid biosynthetic process"/>
    <property type="evidence" value="ECO:0007669"/>
    <property type="project" value="TreeGrafter"/>
</dbReference>
<dbReference type="GO" id="GO:0016125">
    <property type="term" value="P:sterol metabolic process"/>
    <property type="evidence" value="ECO:0007669"/>
    <property type="project" value="TreeGrafter"/>
</dbReference>
<keyword evidence="4" id="KW-1133">Transmembrane helix</keyword>
<dbReference type="InterPro" id="IPR002401">
    <property type="entry name" value="Cyt_P450_E_grp-I"/>
</dbReference>
<keyword evidence="4" id="KW-0472">Membrane</keyword>
<dbReference type="Proteomes" id="UP000250235">
    <property type="component" value="Unassembled WGS sequence"/>
</dbReference>
<keyword evidence="3 7" id="KW-0479">Metal-binding</keyword>
<accession>A0A2Z7APJ7</accession>
<keyword evidence="7 8" id="KW-0349">Heme</keyword>
<evidence type="ECO:0000256" key="4">
    <source>
        <dbReference type="ARBA" id="ARBA00022989"/>
    </source>
</evidence>
<evidence type="ECO:0000256" key="1">
    <source>
        <dbReference type="ARBA" id="ARBA00004167"/>
    </source>
</evidence>
<dbReference type="PANTHER" id="PTHR24286:SF12">
    <property type="entry name" value="CYTOCHROME P450 FAMILY PROTEIN, EXPRESSED"/>
    <property type="match status" value="1"/>
</dbReference>
<comment type="similarity">
    <text evidence="8">Belongs to the cytochrome P450 family.</text>
</comment>
<evidence type="ECO:0000256" key="5">
    <source>
        <dbReference type="ARBA" id="ARBA00023002"/>
    </source>
</evidence>
<dbReference type="PANTHER" id="PTHR24286">
    <property type="entry name" value="CYTOCHROME P450 26"/>
    <property type="match status" value="1"/>
</dbReference>
<feature type="binding site" description="axial binding residue" evidence="7">
    <location>
        <position position="386"/>
    </location>
    <ligand>
        <name>heme</name>
        <dbReference type="ChEBI" id="CHEBI:30413"/>
    </ligand>
    <ligandPart>
        <name>Fe</name>
        <dbReference type="ChEBI" id="CHEBI:18248"/>
    </ligandPart>
</feature>
<dbReference type="GO" id="GO:0016705">
    <property type="term" value="F:oxidoreductase activity, acting on paired donors, with incorporation or reduction of molecular oxygen"/>
    <property type="evidence" value="ECO:0007669"/>
    <property type="project" value="InterPro"/>
</dbReference>
<dbReference type="OrthoDB" id="2789670at2759"/>
<evidence type="ECO:0000256" key="7">
    <source>
        <dbReference type="PIRSR" id="PIRSR602401-1"/>
    </source>
</evidence>
<dbReference type="GO" id="GO:0010268">
    <property type="term" value="P:brassinosteroid homeostasis"/>
    <property type="evidence" value="ECO:0007669"/>
    <property type="project" value="TreeGrafter"/>
</dbReference>
<dbReference type="Pfam" id="PF00067">
    <property type="entry name" value="p450"/>
    <property type="match status" value="3"/>
</dbReference>
<dbReference type="GO" id="GO:0016020">
    <property type="term" value="C:membrane"/>
    <property type="evidence" value="ECO:0007669"/>
    <property type="project" value="UniProtKB-SubCell"/>
</dbReference>
<evidence type="ECO:0000256" key="2">
    <source>
        <dbReference type="ARBA" id="ARBA00022692"/>
    </source>
</evidence>
<name>A0A2Z7APJ7_9LAMI</name>
<evidence type="ECO:0000256" key="3">
    <source>
        <dbReference type="ARBA" id="ARBA00022723"/>
    </source>
</evidence>
<dbReference type="PROSITE" id="PS00086">
    <property type="entry name" value="CYTOCHROME_P450"/>
    <property type="match status" value="2"/>
</dbReference>
<keyword evidence="6 7" id="KW-0408">Iron</keyword>
<dbReference type="PRINTS" id="PR00385">
    <property type="entry name" value="P450"/>
</dbReference>
<dbReference type="InterPro" id="IPR036396">
    <property type="entry name" value="Cyt_P450_sf"/>
</dbReference>
<evidence type="ECO:0000313" key="10">
    <source>
        <dbReference type="Proteomes" id="UP000250235"/>
    </source>
</evidence>
<dbReference type="Gene3D" id="1.10.630.10">
    <property type="entry name" value="Cytochrome P450"/>
    <property type="match status" value="2"/>
</dbReference>
<gene>
    <name evidence="9" type="ORF">F511_02249</name>
</gene>
<dbReference type="GO" id="GO:0005506">
    <property type="term" value="F:iron ion binding"/>
    <property type="evidence" value="ECO:0007669"/>
    <property type="project" value="InterPro"/>
</dbReference>
<sequence>MGIPFLGDMLAFLWYFKVVRRPDVYITSKLRKYGDRGLYRTHLFGSPSIIVSTPSANKFVLQADSDFIMEWPTHEIVGATSLVSVEGASHDRVRSFVVRCINRPDALRRIALVVQPRITASLKQWAHKGRIVVHKEAKKVTFENIGKFFAGFESEPVLDTLDDLFKGLISGIRSQPINLPGTTFHHALQCRNKAIAIFREEMEKRRKDASNAKDDLMEGLMKMKDEEGKHLSDIEILDNIVSLVVAGYASTSLSIMWAVYYLAKYPNVLEKLQHAESQEEHIPIHKRLDGEYITYDDISKCKYTNKVVEEVLRMANIAAFIFRTAREDVEYKGYKIPKGWRVICWIRYIHENQENFEDPRFFNPDRWNETATPGTFLVFGGGPRICPGNMLARLQVSIIIHYLVVGYRWKLVNPDAGMTYLPHPKPADDVVTFGNIGKFFAGFEFDHVSDTHLFKGLMNGIRSQPTNFPGTAYHHALKCRNKVVAVFREEMENSRKTATVARDDLMEGLVQMQDEQGKHLSDIEILDNIVSLVVAGYASTSVAIMWALYYLAEYPNVLEKLRVVEEVLRLANLSAFIFRTARKDVAYKGYKIPKGWKVMCWSRYIHENPENFENHMEFNPERWNEPAESGTFLVFGGGSRICPGNVLSRSNFNHNPSTGCRIQVRIIVMAFN</sequence>
<proteinExistence type="inferred from homology"/>
<dbReference type="EMBL" id="KV013932">
    <property type="protein sequence ID" value="KZV23348.1"/>
    <property type="molecule type" value="Genomic_DNA"/>
</dbReference>
<dbReference type="InterPro" id="IPR017972">
    <property type="entry name" value="Cyt_P450_CS"/>
</dbReference>
<evidence type="ECO:0000313" key="9">
    <source>
        <dbReference type="EMBL" id="KZV23348.1"/>
    </source>
</evidence>